<evidence type="ECO:0000259" key="2">
    <source>
        <dbReference type="Pfam" id="PF07833"/>
    </source>
</evidence>
<accession>A0A934MQG1</accession>
<proteinExistence type="predicted"/>
<name>A0A934MQG1_9BACL</name>
<protein>
    <submittedName>
        <fullName evidence="4">Phosphodiester glycosidase family protein</fullName>
    </submittedName>
</protein>
<dbReference type="Gene3D" id="3.30.457.10">
    <property type="entry name" value="Copper amine oxidase-like, N-terminal domain"/>
    <property type="match status" value="1"/>
</dbReference>
<dbReference type="Pfam" id="PF09992">
    <property type="entry name" value="NAGPA"/>
    <property type="match status" value="1"/>
</dbReference>
<gene>
    <name evidence="4" type="ORF">JFN88_11320</name>
</gene>
<feature type="signal peptide" evidence="1">
    <location>
        <begin position="1"/>
        <end position="24"/>
    </location>
</feature>
<evidence type="ECO:0000313" key="4">
    <source>
        <dbReference type="EMBL" id="MBJ6361853.1"/>
    </source>
</evidence>
<feature type="domain" description="Copper amine oxidase-like N-terminal" evidence="2">
    <location>
        <begin position="38"/>
        <end position="128"/>
    </location>
</feature>
<dbReference type="RefSeq" id="WP_199019405.1">
    <property type="nucleotide sequence ID" value="NZ_JAELUP010000060.1"/>
</dbReference>
<dbReference type="Proteomes" id="UP000640274">
    <property type="component" value="Unassembled WGS sequence"/>
</dbReference>
<comment type="caution">
    <text evidence="4">The sequence shown here is derived from an EMBL/GenBank/DDBJ whole genome shotgun (WGS) entry which is preliminary data.</text>
</comment>
<feature type="chain" id="PRO_5037635526" evidence="1">
    <location>
        <begin position="25"/>
        <end position="378"/>
    </location>
</feature>
<organism evidence="4 5">
    <name type="scientific">Paenibacillus roseus</name>
    <dbReference type="NCBI Taxonomy" id="2798579"/>
    <lineage>
        <taxon>Bacteria</taxon>
        <taxon>Bacillati</taxon>
        <taxon>Bacillota</taxon>
        <taxon>Bacilli</taxon>
        <taxon>Bacillales</taxon>
        <taxon>Paenibacillaceae</taxon>
        <taxon>Paenibacillus</taxon>
    </lineage>
</organism>
<dbReference type="PANTHER" id="PTHR40446:SF2">
    <property type="entry name" value="N-ACETYLGLUCOSAMINE-1-PHOSPHODIESTER ALPHA-N-ACETYLGLUCOSAMINIDASE"/>
    <property type="match status" value="1"/>
</dbReference>
<dbReference type="GO" id="GO:0016798">
    <property type="term" value="F:hydrolase activity, acting on glycosyl bonds"/>
    <property type="evidence" value="ECO:0007669"/>
    <property type="project" value="UniProtKB-KW"/>
</dbReference>
<keyword evidence="4" id="KW-0326">Glycosidase</keyword>
<dbReference type="EMBL" id="JAELUP010000060">
    <property type="protein sequence ID" value="MBJ6361853.1"/>
    <property type="molecule type" value="Genomic_DNA"/>
</dbReference>
<evidence type="ECO:0000256" key="1">
    <source>
        <dbReference type="SAM" id="SignalP"/>
    </source>
</evidence>
<dbReference type="AlphaFoldDB" id="A0A934MQG1"/>
<evidence type="ECO:0000313" key="5">
    <source>
        <dbReference type="Proteomes" id="UP000640274"/>
    </source>
</evidence>
<keyword evidence="5" id="KW-1185">Reference proteome</keyword>
<evidence type="ECO:0000259" key="3">
    <source>
        <dbReference type="Pfam" id="PF09992"/>
    </source>
</evidence>
<dbReference type="InterPro" id="IPR036582">
    <property type="entry name" value="Mao_N_sf"/>
</dbReference>
<keyword evidence="1" id="KW-0732">Signal</keyword>
<reference evidence="4" key="1">
    <citation type="submission" date="2020-12" db="EMBL/GenBank/DDBJ databases">
        <authorList>
            <person name="Huq M.A."/>
        </authorList>
    </citation>
    <scope>NUCLEOTIDE SEQUENCE</scope>
    <source>
        <strain evidence="4">MAHUQ-46</strain>
    </source>
</reference>
<dbReference type="InterPro" id="IPR012854">
    <property type="entry name" value="Cu_amine_oxidase-like_N"/>
</dbReference>
<dbReference type="PANTHER" id="PTHR40446">
    <property type="entry name" value="N-ACETYLGLUCOSAMINE-1-PHOSPHODIESTER ALPHA-N-ACETYLGLUCOSAMINIDASE"/>
    <property type="match status" value="1"/>
</dbReference>
<sequence length="378" mass="40785">MRKTVLAIILFCAAGMALPHVSEAASNNTKNFGYLDTKTNSTFVPIRFLSEYAGASVKWTAVQQRVDITKGEDHITLYAGSTSASINNEELRLDAPPFESDGSTYVPLRFVSQALGIQLSWQSDISSVNVAAGGKQTRLPVIKRGTLTEPVNSQVQTFKVGGKSFTVRVVTVNLMHPKVQLDIALAHNTVGKVEELSSIAKRNEARIAINGTFFDAYTDDSYKTPYGWIVQGGKIKKHSSGDRKTVFIYDANNLSELVAGVEFPERYKQGGIEGALQVGPRLVVNGKVSLNVKEEGFRDPKILTGGGARSALGITSNHQLLLVTSSGATIPQMAEIMKQAGSYQAMNLDGGASSGLYYNGSYLTPPGRQISNALLIKY</sequence>
<keyword evidence="4" id="KW-0378">Hydrolase</keyword>
<dbReference type="Pfam" id="PF07833">
    <property type="entry name" value="Cu_amine_oxidN1"/>
    <property type="match status" value="1"/>
</dbReference>
<dbReference type="InterPro" id="IPR018711">
    <property type="entry name" value="NAGPA"/>
</dbReference>
<feature type="domain" description="Phosphodiester glycosidase" evidence="3">
    <location>
        <begin position="204"/>
        <end position="376"/>
    </location>
</feature>
<dbReference type="SUPFAM" id="SSF55383">
    <property type="entry name" value="Copper amine oxidase, domain N"/>
    <property type="match status" value="1"/>
</dbReference>